<dbReference type="PRINTS" id="PR00986">
    <property type="entry name" value="TRNASYNTHVAL"/>
</dbReference>
<dbReference type="NCBIfam" id="NF004349">
    <property type="entry name" value="PRK05729.1"/>
    <property type="match status" value="1"/>
</dbReference>
<comment type="domain">
    <text evidence="8">ValRS has two distinct active sites: one for aminoacylation and one for editing. The misactivated threonine is translocated from the active site to the editing site.</text>
</comment>
<dbReference type="SUPFAM" id="SSF47323">
    <property type="entry name" value="Anticodon-binding domain of a subclass of class I aminoacyl-tRNA synthetases"/>
    <property type="match status" value="1"/>
</dbReference>
<protein>
    <recommendedName>
        <fullName evidence="8">Valine--tRNA ligase</fullName>
        <ecNumber evidence="8">6.1.1.9</ecNumber>
    </recommendedName>
    <alternativeName>
        <fullName evidence="8">Valyl-tRNA synthetase</fullName>
        <shortName evidence="8">ValRS</shortName>
    </alternativeName>
</protein>
<dbReference type="PANTHER" id="PTHR11946:SF93">
    <property type="entry name" value="VALINE--TRNA LIGASE, CHLOROPLASTIC_MITOCHONDRIAL 2"/>
    <property type="match status" value="1"/>
</dbReference>
<evidence type="ECO:0000259" key="9">
    <source>
        <dbReference type="Pfam" id="PF00133"/>
    </source>
</evidence>
<evidence type="ECO:0000256" key="2">
    <source>
        <dbReference type="ARBA" id="ARBA00022598"/>
    </source>
</evidence>
<dbReference type="InterPro" id="IPR033705">
    <property type="entry name" value="Anticodon_Ia_Val"/>
</dbReference>
<dbReference type="Pfam" id="PF10458">
    <property type="entry name" value="Val_tRNA-synt_C"/>
    <property type="match status" value="1"/>
</dbReference>
<dbReference type="InterPro" id="IPR037118">
    <property type="entry name" value="Val-tRNA_synth_C_sf"/>
</dbReference>
<name>A0ABM6LXN7_9GAMM</name>
<dbReference type="Gene3D" id="3.90.740.10">
    <property type="entry name" value="Valyl/Leucyl/Isoleucyl-tRNA synthetase, editing domain"/>
    <property type="match status" value="1"/>
</dbReference>
<dbReference type="InterPro" id="IPR019499">
    <property type="entry name" value="Val-tRNA_synth_tRNA-bd"/>
</dbReference>
<dbReference type="NCBIfam" id="TIGR00422">
    <property type="entry name" value="valS"/>
    <property type="match status" value="1"/>
</dbReference>
<evidence type="ECO:0000256" key="1">
    <source>
        <dbReference type="ARBA" id="ARBA00022490"/>
    </source>
</evidence>
<gene>
    <name evidence="8" type="primary">valS</name>
    <name evidence="12" type="ORF">CDV26_02105</name>
</gene>
<dbReference type="CDD" id="cd00817">
    <property type="entry name" value="ValRS_core"/>
    <property type="match status" value="1"/>
</dbReference>
<dbReference type="SUPFAM" id="SSF46589">
    <property type="entry name" value="tRNA-binding arm"/>
    <property type="match status" value="1"/>
</dbReference>
<dbReference type="Pfam" id="PF00133">
    <property type="entry name" value="tRNA-synt_1"/>
    <property type="match status" value="1"/>
</dbReference>
<dbReference type="InterPro" id="IPR002303">
    <property type="entry name" value="Valyl-tRNA_ligase"/>
</dbReference>
<dbReference type="Gene3D" id="1.10.730.10">
    <property type="entry name" value="Isoleucyl-tRNA Synthetase, Domain 1"/>
    <property type="match status" value="1"/>
</dbReference>
<evidence type="ECO:0000256" key="7">
    <source>
        <dbReference type="ARBA" id="ARBA00047552"/>
    </source>
</evidence>
<dbReference type="InterPro" id="IPR014729">
    <property type="entry name" value="Rossmann-like_a/b/a_fold"/>
</dbReference>
<dbReference type="InterPro" id="IPR009008">
    <property type="entry name" value="Val/Leu/Ile-tRNA-synth_edit"/>
</dbReference>
<sequence length="923" mass="105414">MTQEMNKNYNPKEIEESNYQNWESAGKFACSNSESKDTFAVMLPPPNVTGTLHMGHGFQMILMDILTRYNRMTGKDTLWQPGTDHAGIATQMVVERQLNAQGISRHDLGRENFVSKVWEWKELSGGTITSQMRRIGASPDWGRERFTMDDGLSDAVKKCFIKLYEDGLAYRGERLVNWDPKLKTAVSDLEVAQIESHGSLWHFVYPVADSDEKIIIATTRPETMLGDMAVAVHPEDERYTHLVGKMINLPLTNRQIPIIADDYVEKDFGTGCVKITPAHDFNDYEMGKRHDLPMLNILTDDAALNTSVPSKYQGLDRFVARKQIVADMDALGLLDKIDPHALKVPTGDRTGEVLEPYLTKQWFVKADVLAKPAIEAVENGTVRFVPDNWKNTYFSWMRDIQDWCVSRQLWWGHRIPAWYDDAGNAYVGENEVDIRAKYNLADDVAIRQDNDVFDTWFSAALWPFSTLGWPEKTSELEKYYPTSVLVTGFDIIFFWVARMMMFGMYFMNDVPFRDIYITGLIRDSEGQKMSKSKGNVLDPVDLIDGITLDDLLKKRTTGLMQPQMKAKIEKATKKEFPEGINAYGSDAVRFTYAALASTSRDISFDTARVEGYRNFCNKLWNASRFVMMNLDDYKVCDNYELGVADKWIWSVLNNAVADIHRQLANYRFDMVANTIYYLVWNNYCDWYVEFAKVALKDSSLSEKQKNGVKYTLTKVLENILALAHPLIPFITESIYKQLKTHLDNAQETIMDVGYPVVTQDLEAPEAEKIITWLQSVVTTLRNMRSEVGIKPSLGISLIVKDVAEQDKEYLSQTEGFIKALARVNNIEFNDNQPTSLSQIIEGLELNIPLEGLVDIEAEKDRLDKELDKLKGEVARVQKKLSNERFVSNAPEAVVAAEKCKLAKYQELYIKTLEKKKALVYLRK</sequence>
<dbReference type="EMBL" id="CP022132">
    <property type="protein sequence ID" value="ASG67347.1"/>
    <property type="molecule type" value="Genomic_DNA"/>
</dbReference>
<comment type="similarity">
    <text evidence="8">Belongs to the class-I aminoacyl-tRNA synthetase family. ValS type 1 subfamily.</text>
</comment>
<dbReference type="EC" id="6.1.1.9" evidence="8"/>
<dbReference type="InterPro" id="IPR001412">
    <property type="entry name" value="aa-tRNA-synth_I_CS"/>
</dbReference>
<keyword evidence="5 8" id="KW-0648">Protein biosynthesis</keyword>
<feature type="short sequence motif" description="'HIGH' region" evidence="8">
    <location>
        <begin position="46"/>
        <end position="56"/>
    </location>
</feature>
<feature type="domain" description="Aminoacyl-tRNA synthetase class Ia" evidence="9">
    <location>
        <begin position="19"/>
        <end position="605"/>
    </location>
</feature>
<dbReference type="HAMAP" id="MF_02004">
    <property type="entry name" value="Val_tRNA_synth_type1"/>
    <property type="match status" value="1"/>
</dbReference>
<evidence type="ECO:0000256" key="4">
    <source>
        <dbReference type="ARBA" id="ARBA00022840"/>
    </source>
</evidence>
<keyword evidence="8" id="KW-0175">Coiled coil</keyword>
<evidence type="ECO:0000259" key="10">
    <source>
        <dbReference type="Pfam" id="PF08264"/>
    </source>
</evidence>
<comment type="subcellular location">
    <subcellularLocation>
        <location evidence="8">Cytoplasm</location>
    </subcellularLocation>
</comment>
<keyword evidence="2 8" id="KW-0436">Ligase</keyword>
<dbReference type="CDD" id="cd07962">
    <property type="entry name" value="Anticodon_Ia_Val"/>
    <property type="match status" value="1"/>
</dbReference>
<dbReference type="Proteomes" id="UP000249910">
    <property type="component" value="Chromosome"/>
</dbReference>
<keyword evidence="6 8" id="KW-0030">Aminoacyl-tRNA synthetase</keyword>
<reference evidence="12 13" key="1">
    <citation type="submission" date="2017-06" db="EMBL/GenBank/DDBJ databases">
        <title>Complete genome of Francisella halioticida.</title>
        <authorList>
            <person name="Sjodin A."/>
        </authorList>
    </citation>
    <scope>NUCLEOTIDE SEQUENCE [LARGE SCALE GENOMIC DNA]</scope>
    <source>
        <strain evidence="12 13">DSM 23729</strain>
    </source>
</reference>
<feature type="domain" description="Valyl-tRNA synthetase tRNA-binding arm" evidence="11">
    <location>
        <begin position="854"/>
        <end position="906"/>
    </location>
</feature>
<dbReference type="InterPro" id="IPR010978">
    <property type="entry name" value="tRNA-bd_arm"/>
</dbReference>
<dbReference type="PROSITE" id="PS00178">
    <property type="entry name" value="AA_TRNA_LIGASE_I"/>
    <property type="match status" value="1"/>
</dbReference>
<dbReference type="GO" id="GO:0016874">
    <property type="term" value="F:ligase activity"/>
    <property type="evidence" value="ECO:0007669"/>
    <property type="project" value="UniProtKB-KW"/>
</dbReference>
<dbReference type="InterPro" id="IPR009080">
    <property type="entry name" value="tRNAsynth_Ia_anticodon-bd"/>
</dbReference>
<feature type="short sequence motif" description="'KMSKS' region" evidence="8">
    <location>
        <begin position="528"/>
        <end position="532"/>
    </location>
</feature>
<dbReference type="SUPFAM" id="SSF52374">
    <property type="entry name" value="Nucleotidylyl transferase"/>
    <property type="match status" value="1"/>
</dbReference>
<comment type="subunit">
    <text evidence="8">Monomer.</text>
</comment>
<dbReference type="InterPro" id="IPR013155">
    <property type="entry name" value="M/V/L/I-tRNA-synth_anticd-bd"/>
</dbReference>
<keyword evidence="4 8" id="KW-0067">ATP-binding</keyword>
<dbReference type="RefSeq" id="WP_088771895.1">
    <property type="nucleotide sequence ID" value="NZ_CP022132.1"/>
</dbReference>
<dbReference type="Gene3D" id="3.40.50.620">
    <property type="entry name" value="HUPs"/>
    <property type="match status" value="2"/>
</dbReference>
<accession>A0ABM6LXN7</accession>
<proteinExistence type="inferred from homology"/>
<dbReference type="InterPro" id="IPR002300">
    <property type="entry name" value="aa-tRNA-synth_Ia"/>
</dbReference>
<feature type="domain" description="Methionyl/Valyl/Leucyl/Isoleucyl-tRNA synthetase anticodon-binding" evidence="10">
    <location>
        <begin position="645"/>
        <end position="796"/>
    </location>
</feature>
<evidence type="ECO:0000256" key="6">
    <source>
        <dbReference type="ARBA" id="ARBA00023146"/>
    </source>
</evidence>
<feature type="binding site" evidence="8">
    <location>
        <position position="531"/>
    </location>
    <ligand>
        <name>ATP</name>
        <dbReference type="ChEBI" id="CHEBI:30616"/>
    </ligand>
</feature>
<feature type="coiled-coil region" evidence="8">
    <location>
        <begin position="852"/>
        <end position="879"/>
    </location>
</feature>
<comment type="domain">
    <text evidence="8">The C-terminal coiled-coil domain is crucial for aminoacylation activity.</text>
</comment>
<evidence type="ECO:0000313" key="13">
    <source>
        <dbReference type="Proteomes" id="UP000249910"/>
    </source>
</evidence>
<dbReference type="Gene3D" id="1.10.287.380">
    <property type="entry name" value="Valyl-tRNA synthetase, C-terminal domain"/>
    <property type="match status" value="1"/>
</dbReference>
<evidence type="ECO:0000256" key="8">
    <source>
        <dbReference type="HAMAP-Rule" id="MF_02004"/>
    </source>
</evidence>
<dbReference type="Pfam" id="PF08264">
    <property type="entry name" value="Anticodon_1"/>
    <property type="match status" value="1"/>
</dbReference>
<organism evidence="12 13">
    <name type="scientific">Francisella halioticida</name>
    <dbReference type="NCBI Taxonomy" id="549298"/>
    <lineage>
        <taxon>Bacteria</taxon>
        <taxon>Pseudomonadati</taxon>
        <taxon>Pseudomonadota</taxon>
        <taxon>Gammaproteobacteria</taxon>
        <taxon>Thiotrichales</taxon>
        <taxon>Francisellaceae</taxon>
        <taxon>Francisella</taxon>
    </lineage>
</organism>
<dbReference type="PANTHER" id="PTHR11946">
    <property type="entry name" value="VALYL-TRNA SYNTHETASES"/>
    <property type="match status" value="1"/>
</dbReference>
<keyword evidence="1 8" id="KW-0963">Cytoplasm</keyword>
<evidence type="ECO:0000259" key="11">
    <source>
        <dbReference type="Pfam" id="PF10458"/>
    </source>
</evidence>
<keyword evidence="13" id="KW-1185">Reference proteome</keyword>
<evidence type="ECO:0000313" key="12">
    <source>
        <dbReference type="EMBL" id="ASG67347.1"/>
    </source>
</evidence>
<evidence type="ECO:0000256" key="3">
    <source>
        <dbReference type="ARBA" id="ARBA00022741"/>
    </source>
</evidence>
<evidence type="ECO:0000256" key="5">
    <source>
        <dbReference type="ARBA" id="ARBA00022917"/>
    </source>
</evidence>
<comment type="function">
    <text evidence="8">Catalyzes the attachment of valine to tRNA(Val). As ValRS can inadvertently accommodate and process structurally similar amino acids such as threonine, to avoid such errors, it has a 'posttransfer' editing activity that hydrolyzes mischarged Thr-tRNA(Val) in a tRNA-dependent manner.</text>
</comment>
<dbReference type="SUPFAM" id="SSF50677">
    <property type="entry name" value="ValRS/IleRS/LeuRS editing domain"/>
    <property type="match status" value="1"/>
</dbReference>
<comment type="catalytic activity">
    <reaction evidence="7 8">
        <text>tRNA(Val) + L-valine + ATP = L-valyl-tRNA(Val) + AMP + diphosphate</text>
        <dbReference type="Rhea" id="RHEA:10704"/>
        <dbReference type="Rhea" id="RHEA-COMP:9672"/>
        <dbReference type="Rhea" id="RHEA-COMP:9708"/>
        <dbReference type="ChEBI" id="CHEBI:30616"/>
        <dbReference type="ChEBI" id="CHEBI:33019"/>
        <dbReference type="ChEBI" id="CHEBI:57762"/>
        <dbReference type="ChEBI" id="CHEBI:78442"/>
        <dbReference type="ChEBI" id="CHEBI:78537"/>
        <dbReference type="ChEBI" id="CHEBI:456215"/>
        <dbReference type="EC" id="6.1.1.9"/>
    </reaction>
</comment>
<keyword evidence="3 8" id="KW-0547">Nucleotide-binding</keyword>